<dbReference type="CDD" id="cd02553">
    <property type="entry name" value="PseudoU_synth_RsuA"/>
    <property type="match status" value="1"/>
</dbReference>
<feature type="domain" description="RNA-binding S4" evidence="6">
    <location>
        <begin position="1"/>
        <end position="60"/>
    </location>
</feature>
<dbReference type="SMART" id="SM00363">
    <property type="entry name" value="S4"/>
    <property type="match status" value="1"/>
</dbReference>
<organism evidence="7 8">
    <name type="scientific">Sporosarcina gallistercoris</name>
    <dbReference type="NCBI Taxonomy" id="2762245"/>
    <lineage>
        <taxon>Bacteria</taxon>
        <taxon>Bacillati</taxon>
        <taxon>Bacillota</taxon>
        <taxon>Bacilli</taxon>
        <taxon>Bacillales</taxon>
        <taxon>Caryophanaceae</taxon>
        <taxon>Sporosarcina</taxon>
    </lineage>
</organism>
<evidence type="ECO:0000259" key="6">
    <source>
        <dbReference type="SMART" id="SM00363"/>
    </source>
</evidence>
<dbReference type="InterPro" id="IPR002942">
    <property type="entry name" value="S4_RNA-bd"/>
</dbReference>
<dbReference type="RefSeq" id="WP_191689040.1">
    <property type="nucleotide sequence ID" value="NZ_JACSQY010000003.1"/>
</dbReference>
<dbReference type="Pfam" id="PF01479">
    <property type="entry name" value="S4"/>
    <property type="match status" value="1"/>
</dbReference>
<dbReference type="InterPro" id="IPR018496">
    <property type="entry name" value="PsdUridine_synth_RsuA/RluB_CS"/>
</dbReference>
<dbReference type="EMBL" id="JACSQY010000003">
    <property type="protein sequence ID" value="MBD7907889.1"/>
    <property type="molecule type" value="Genomic_DNA"/>
</dbReference>
<dbReference type="NCBIfam" id="TIGR00093">
    <property type="entry name" value="pseudouridine synthase"/>
    <property type="match status" value="1"/>
</dbReference>
<gene>
    <name evidence="7" type="ORF">H9659_06070</name>
</gene>
<protein>
    <recommendedName>
        <fullName evidence="5">Pseudouridine synthase</fullName>
        <ecNumber evidence="5">5.4.99.-</ecNumber>
    </recommendedName>
</protein>
<evidence type="ECO:0000256" key="5">
    <source>
        <dbReference type="RuleBase" id="RU003887"/>
    </source>
</evidence>
<evidence type="ECO:0000256" key="4">
    <source>
        <dbReference type="PROSITE-ProRule" id="PRU00182"/>
    </source>
</evidence>
<dbReference type="InterPro" id="IPR000748">
    <property type="entry name" value="PsdUridine_synth_RsuA/RluB/E/F"/>
</dbReference>
<comment type="caution">
    <text evidence="7">The sequence shown here is derived from an EMBL/GenBank/DDBJ whole genome shotgun (WGS) entry which is preliminary data.</text>
</comment>
<comment type="similarity">
    <text evidence="1 5">Belongs to the pseudouridine synthase RsuA family.</text>
</comment>
<dbReference type="InterPro" id="IPR042092">
    <property type="entry name" value="PsdUridine_s_RsuA/RluB/E/F_cat"/>
</dbReference>
<dbReference type="PANTHER" id="PTHR47683:SF4">
    <property type="entry name" value="PSEUDOURIDINE SYNTHASE"/>
    <property type="match status" value="1"/>
</dbReference>
<dbReference type="PROSITE" id="PS50889">
    <property type="entry name" value="S4"/>
    <property type="match status" value="1"/>
</dbReference>
<reference evidence="7 8" key="1">
    <citation type="submission" date="2020-08" db="EMBL/GenBank/DDBJ databases">
        <title>A Genomic Blueprint of the Chicken Gut Microbiome.</title>
        <authorList>
            <person name="Gilroy R."/>
            <person name="Ravi A."/>
            <person name="Getino M."/>
            <person name="Pursley I."/>
            <person name="Horton D.L."/>
            <person name="Alikhan N.-F."/>
            <person name="Baker D."/>
            <person name="Gharbi K."/>
            <person name="Hall N."/>
            <person name="Watson M."/>
            <person name="Adriaenssens E.M."/>
            <person name="Foster-Nyarko E."/>
            <person name="Jarju S."/>
            <person name="Secka A."/>
            <person name="Antonio M."/>
            <person name="Oren A."/>
            <person name="Chaudhuri R."/>
            <person name="La Ragione R.M."/>
            <person name="Hildebrand F."/>
            <person name="Pallen M.J."/>
        </authorList>
    </citation>
    <scope>NUCLEOTIDE SEQUENCE [LARGE SCALE GENOMIC DNA]</scope>
    <source>
        <strain evidence="7 8">Sa3CUA8</strain>
    </source>
</reference>
<dbReference type="Pfam" id="PF00849">
    <property type="entry name" value="PseudoU_synth_2"/>
    <property type="match status" value="1"/>
</dbReference>
<sequence length="239" mass="26805">MRLDKLLGNNGFGTRKDVKQLIRKGTVRVNGVAEKDPGAHVNPDVDSVDVLGEPVIHQEFIYIMMNKPPGVISATEDKWDQTVIDLLSENEQRFEPFPVGRLDKDTEGLLLITNDGKLTHELLSPKKDIPKTYYAKIDGIVTGGDVEAFKEGVTLEDGFHTKPGILNVLVSDSISEIELTITEGKFHQVKRMFEAVDKKVIYLKRLSMGNLLLDESLPLGHYRELTDQELNELDPRKKG</sequence>
<name>A0ABR8PIA4_9BACL</name>
<evidence type="ECO:0000313" key="7">
    <source>
        <dbReference type="EMBL" id="MBD7907889.1"/>
    </source>
</evidence>
<dbReference type="SUPFAM" id="SSF55120">
    <property type="entry name" value="Pseudouridine synthase"/>
    <property type="match status" value="1"/>
</dbReference>
<keyword evidence="2 4" id="KW-0694">RNA-binding</keyword>
<dbReference type="InterPro" id="IPR006145">
    <property type="entry name" value="PsdUridine_synth_RsuA/RluA"/>
</dbReference>
<dbReference type="InterPro" id="IPR050343">
    <property type="entry name" value="RsuA_PseudoU_synthase"/>
</dbReference>
<dbReference type="InterPro" id="IPR036986">
    <property type="entry name" value="S4_RNA-bd_sf"/>
</dbReference>
<dbReference type="Gene3D" id="3.10.290.10">
    <property type="entry name" value="RNA-binding S4 domain"/>
    <property type="match status" value="1"/>
</dbReference>
<dbReference type="PROSITE" id="PS01149">
    <property type="entry name" value="PSI_RSU"/>
    <property type="match status" value="1"/>
</dbReference>
<keyword evidence="8" id="KW-1185">Reference proteome</keyword>
<dbReference type="Proteomes" id="UP000659496">
    <property type="component" value="Unassembled WGS sequence"/>
</dbReference>
<dbReference type="Gene3D" id="3.30.70.580">
    <property type="entry name" value="Pseudouridine synthase I, catalytic domain, N-terminal subdomain"/>
    <property type="match status" value="1"/>
</dbReference>
<dbReference type="PANTHER" id="PTHR47683">
    <property type="entry name" value="PSEUDOURIDINE SYNTHASE FAMILY PROTEIN-RELATED"/>
    <property type="match status" value="1"/>
</dbReference>
<accession>A0ABR8PIA4</accession>
<dbReference type="InterPro" id="IPR020094">
    <property type="entry name" value="TruA/RsuA/RluB/E/F_N"/>
</dbReference>
<dbReference type="EC" id="5.4.99.-" evidence="5"/>
<dbReference type="SUPFAM" id="SSF55174">
    <property type="entry name" value="Alpha-L RNA-binding motif"/>
    <property type="match status" value="1"/>
</dbReference>
<dbReference type="InterPro" id="IPR020103">
    <property type="entry name" value="PsdUridine_synth_cat_dom_sf"/>
</dbReference>
<dbReference type="CDD" id="cd00165">
    <property type="entry name" value="S4"/>
    <property type="match status" value="1"/>
</dbReference>
<evidence type="ECO:0000256" key="1">
    <source>
        <dbReference type="ARBA" id="ARBA00008348"/>
    </source>
</evidence>
<proteinExistence type="inferred from homology"/>
<dbReference type="Gene3D" id="3.30.70.1560">
    <property type="entry name" value="Alpha-L RNA-binding motif"/>
    <property type="match status" value="1"/>
</dbReference>
<evidence type="ECO:0000256" key="3">
    <source>
        <dbReference type="ARBA" id="ARBA00023235"/>
    </source>
</evidence>
<evidence type="ECO:0000256" key="2">
    <source>
        <dbReference type="ARBA" id="ARBA00022884"/>
    </source>
</evidence>
<evidence type="ECO:0000313" key="8">
    <source>
        <dbReference type="Proteomes" id="UP000659496"/>
    </source>
</evidence>
<keyword evidence="3 5" id="KW-0413">Isomerase</keyword>